<evidence type="ECO:0000256" key="10">
    <source>
        <dbReference type="ARBA" id="ARBA00023136"/>
    </source>
</evidence>
<feature type="region of interest" description="Disordered" evidence="17">
    <location>
        <begin position="735"/>
        <end position="833"/>
    </location>
</feature>
<evidence type="ECO:0000256" key="7">
    <source>
        <dbReference type="ARBA" id="ARBA00022989"/>
    </source>
</evidence>
<dbReference type="PROSITE" id="PS00889">
    <property type="entry name" value="CNMP_BINDING_2"/>
    <property type="match status" value="1"/>
</dbReference>
<feature type="compositionally biased region" description="Basic and acidic residues" evidence="17">
    <location>
        <begin position="782"/>
        <end position="792"/>
    </location>
</feature>
<feature type="compositionally biased region" description="Basic and acidic residues" evidence="17">
    <location>
        <begin position="753"/>
        <end position="764"/>
    </location>
</feature>
<dbReference type="STRING" id="400727.A0A2T7NJJ4"/>
<dbReference type="Gene3D" id="2.60.120.10">
    <property type="entry name" value="Jelly Rolls"/>
    <property type="match status" value="1"/>
</dbReference>
<keyword evidence="9" id="KW-0406">Ion transport</keyword>
<dbReference type="PROSITE" id="PS50042">
    <property type="entry name" value="CNMP_BINDING_3"/>
    <property type="match status" value="1"/>
</dbReference>
<feature type="transmembrane region" description="Helical" evidence="18">
    <location>
        <begin position="200"/>
        <end position="221"/>
    </location>
</feature>
<feature type="domain" description="Cyclic nucleotide-binding" evidence="19">
    <location>
        <begin position="430"/>
        <end position="536"/>
    </location>
</feature>
<gene>
    <name evidence="20" type="ORF">C0Q70_19501</name>
</gene>
<dbReference type="SUPFAM" id="SSF81324">
    <property type="entry name" value="Voltage-gated potassium channels"/>
    <property type="match status" value="1"/>
</dbReference>
<keyword evidence="7 18" id="KW-1133">Transmembrane helix</keyword>
<dbReference type="PANTHER" id="PTHR45638:SF1">
    <property type="entry name" value="CYCLIC NUCLEOTIDE-GATED ION CHANNEL SUBUNIT B, ISOFORM A"/>
    <property type="match status" value="1"/>
</dbReference>
<feature type="compositionally biased region" description="Polar residues" evidence="17">
    <location>
        <begin position="770"/>
        <end position="780"/>
    </location>
</feature>
<feature type="compositionally biased region" description="Basic and acidic residues" evidence="17">
    <location>
        <begin position="822"/>
        <end position="833"/>
    </location>
</feature>
<dbReference type="Pfam" id="PF00520">
    <property type="entry name" value="Ion_trans"/>
    <property type="match status" value="1"/>
</dbReference>
<keyword evidence="5 18" id="KW-0812">Transmembrane</keyword>
<feature type="compositionally biased region" description="Basic residues" evidence="17">
    <location>
        <begin position="738"/>
        <end position="752"/>
    </location>
</feature>
<feature type="region of interest" description="Disordered" evidence="17">
    <location>
        <begin position="603"/>
        <end position="623"/>
    </location>
</feature>
<keyword evidence="16" id="KW-0175">Coiled coil</keyword>
<keyword evidence="13" id="KW-0844">Vision</keyword>
<dbReference type="GO" id="GO:0005886">
    <property type="term" value="C:plasma membrane"/>
    <property type="evidence" value="ECO:0007669"/>
    <property type="project" value="TreeGrafter"/>
</dbReference>
<evidence type="ECO:0000256" key="9">
    <source>
        <dbReference type="ARBA" id="ARBA00023065"/>
    </source>
</evidence>
<keyword evidence="8" id="KW-0142">cGMP-binding</keyword>
<evidence type="ECO:0000256" key="1">
    <source>
        <dbReference type="ARBA" id="ARBA00004141"/>
    </source>
</evidence>
<evidence type="ECO:0000256" key="12">
    <source>
        <dbReference type="ARBA" id="ARBA00023303"/>
    </source>
</evidence>
<dbReference type="GO" id="GO:0030553">
    <property type="term" value="F:cGMP binding"/>
    <property type="evidence" value="ECO:0007669"/>
    <property type="project" value="UniProtKB-KW"/>
</dbReference>
<keyword evidence="3" id="KW-0140">cGMP</keyword>
<dbReference type="Pfam" id="PF00027">
    <property type="entry name" value="cNMP_binding"/>
    <property type="match status" value="1"/>
</dbReference>
<evidence type="ECO:0000259" key="19">
    <source>
        <dbReference type="PROSITE" id="PS50042"/>
    </source>
</evidence>
<feature type="region of interest" description="Disordered" evidence="17">
    <location>
        <begin position="686"/>
        <end position="717"/>
    </location>
</feature>
<name>A0A2T7NJJ4_POMCA</name>
<dbReference type="EMBL" id="PZQS01000012">
    <property type="protein sequence ID" value="PVD21328.1"/>
    <property type="molecule type" value="Genomic_DNA"/>
</dbReference>
<dbReference type="OrthoDB" id="421226at2759"/>
<dbReference type="GO" id="GO:0017071">
    <property type="term" value="C:intracellular cyclic nucleotide activated cation channel complex"/>
    <property type="evidence" value="ECO:0007669"/>
    <property type="project" value="TreeGrafter"/>
</dbReference>
<comment type="catalytic activity">
    <reaction evidence="14">
        <text>K(+)(in) = K(+)(out)</text>
        <dbReference type="Rhea" id="RHEA:29463"/>
        <dbReference type="ChEBI" id="CHEBI:29103"/>
    </reaction>
</comment>
<dbReference type="FunFam" id="1.10.287.630:FF:000001">
    <property type="entry name" value="Cyclic nucleotide-gated channel alpha 3"/>
    <property type="match status" value="1"/>
</dbReference>
<dbReference type="Proteomes" id="UP000245119">
    <property type="component" value="Linkage Group LG12"/>
</dbReference>
<dbReference type="CDD" id="cd00038">
    <property type="entry name" value="CAP_ED"/>
    <property type="match status" value="1"/>
</dbReference>
<dbReference type="GO" id="GO:0044877">
    <property type="term" value="F:protein-containing complex binding"/>
    <property type="evidence" value="ECO:0007669"/>
    <property type="project" value="TreeGrafter"/>
</dbReference>
<evidence type="ECO:0000256" key="16">
    <source>
        <dbReference type="SAM" id="Coils"/>
    </source>
</evidence>
<feature type="transmembrane region" description="Helical" evidence="18">
    <location>
        <begin position="153"/>
        <end position="173"/>
    </location>
</feature>
<evidence type="ECO:0000256" key="8">
    <source>
        <dbReference type="ARBA" id="ARBA00022992"/>
    </source>
</evidence>
<protein>
    <recommendedName>
        <fullName evidence="19">Cyclic nucleotide-binding domain-containing protein</fullName>
    </recommendedName>
</protein>
<dbReference type="InterPro" id="IPR005821">
    <property type="entry name" value="Ion_trans_dom"/>
</dbReference>
<feature type="compositionally biased region" description="Acidic residues" evidence="17">
    <location>
        <begin position="686"/>
        <end position="702"/>
    </location>
</feature>
<dbReference type="Gene3D" id="1.10.287.70">
    <property type="match status" value="1"/>
</dbReference>
<comment type="catalytic activity">
    <reaction evidence="15">
        <text>Na(+)(in) = Na(+)(out)</text>
        <dbReference type="Rhea" id="RHEA:34963"/>
        <dbReference type="ChEBI" id="CHEBI:29101"/>
    </reaction>
</comment>
<dbReference type="PANTHER" id="PTHR45638">
    <property type="entry name" value="CYCLIC NUCLEOTIDE-GATED CATION CHANNEL SUBUNIT A"/>
    <property type="match status" value="1"/>
</dbReference>
<feature type="region of interest" description="Disordered" evidence="17">
    <location>
        <begin position="14"/>
        <end position="39"/>
    </location>
</feature>
<dbReference type="InterPro" id="IPR050866">
    <property type="entry name" value="CNG_cation_channel"/>
</dbReference>
<dbReference type="InterPro" id="IPR000595">
    <property type="entry name" value="cNMP-bd_dom"/>
</dbReference>
<evidence type="ECO:0000256" key="2">
    <source>
        <dbReference type="ARBA" id="ARBA00022448"/>
    </source>
</evidence>
<dbReference type="FunFam" id="1.10.287.70:FF:000072">
    <property type="entry name" value="Cyclic nucleotide gated channel beta 3"/>
    <property type="match status" value="1"/>
</dbReference>
<keyword evidence="10 18" id="KW-0472">Membrane</keyword>
<evidence type="ECO:0000313" key="20">
    <source>
        <dbReference type="EMBL" id="PVD21328.1"/>
    </source>
</evidence>
<evidence type="ECO:0000256" key="14">
    <source>
        <dbReference type="ARBA" id="ARBA00034430"/>
    </source>
</evidence>
<accession>A0A2T7NJJ4</accession>
<dbReference type="GO" id="GO:0005223">
    <property type="term" value="F:intracellularly cGMP-activated cation channel activity"/>
    <property type="evidence" value="ECO:0007669"/>
    <property type="project" value="TreeGrafter"/>
</dbReference>
<keyword evidence="12" id="KW-0407">Ion channel</keyword>
<keyword evidence="6" id="KW-0547">Nucleotide-binding</keyword>
<keyword evidence="11" id="KW-1071">Ligand-gated ion channel</keyword>
<reference evidence="20 21" key="1">
    <citation type="submission" date="2018-04" db="EMBL/GenBank/DDBJ databases">
        <title>The genome of golden apple snail Pomacea canaliculata provides insight into stress tolerance and invasive adaptation.</title>
        <authorList>
            <person name="Liu C."/>
            <person name="Liu B."/>
            <person name="Ren Y."/>
            <person name="Zhang Y."/>
            <person name="Wang H."/>
            <person name="Li S."/>
            <person name="Jiang F."/>
            <person name="Yin L."/>
            <person name="Zhang G."/>
            <person name="Qian W."/>
            <person name="Fan W."/>
        </authorList>
    </citation>
    <scope>NUCLEOTIDE SEQUENCE [LARGE SCALE GENOMIC DNA]</scope>
    <source>
        <strain evidence="20">SZHN2017</strain>
        <tissue evidence="20">Muscle</tissue>
    </source>
</reference>
<dbReference type="Gene3D" id="1.10.287.630">
    <property type="entry name" value="Helix hairpin bin"/>
    <property type="match status" value="1"/>
</dbReference>
<evidence type="ECO:0000256" key="15">
    <source>
        <dbReference type="ARBA" id="ARBA00036239"/>
    </source>
</evidence>
<dbReference type="InterPro" id="IPR014710">
    <property type="entry name" value="RmlC-like_jellyroll"/>
</dbReference>
<evidence type="ECO:0000313" key="21">
    <source>
        <dbReference type="Proteomes" id="UP000245119"/>
    </source>
</evidence>
<evidence type="ECO:0000256" key="17">
    <source>
        <dbReference type="SAM" id="MobiDB-lite"/>
    </source>
</evidence>
<organism evidence="20 21">
    <name type="scientific">Pomacea canaliculata</name>
    <name type="common">Golden apple snail</name>
    <dbReference type="NCBI Taxonomy" id="400727"/>
    <lineage>
        <taxon>Eukaryota</taxon>
        <taxon>Metazoa</taxon>
        <taxon>Spiralia</taxon>
        <taxon>Lophotrochozoa</taxon>
        <taxon>Mollusca</taxon>
        <taxon>Gastropoda</taxon>
        <taxon>Caenogastropoda</taxon>
        <taxon>Architaenioglossa</taxon>
        <taxon>Ampullarioidea</taxon>
        <taxon>Ampullariidae</taxon>
        <taxon>Pomacea</taxon>
    </lineage>
</organism>
<dbReference type="SUPFAM" id="SSF51206">
    <property type="entry name" value="cAMP-binding domain-like"/>
    <property type="match status" value="1"/>
</dbReference>
<proteinExistence type="predicted"/>
<dbReference type="FunFam" id="2.60.120.10:FF:000020">
    <property type="entry name" value="Cyclic nucleotide-gated channel beta 3"/>
    <property type="match status" value="1"/>
</dbReference>
<dbReference type="AlphaFoldDB" id="A0A2T7NJJ4"/>
<dbReference type="GO" id="GO:0007601">
    <property type="term" value="P:visual perception"/>
    <property type="evidence" value="ECO:0007669"/>
    <property type="project" value="UniProtKB-KW"/>
</dbReference>
<keyword evidence="2" id="KW-0813">Transport</keyword>
<sequence>MSVAVWATACTSLSAPSPVAPSAARSESHSLPPLRLSSSGDARSAISALDDKPQPRNIRFNSFIPLGSRTSDAFSEPGQETFVGVGHCRFKLPKCFKRKMRFPETIEPHKTISLLFQASCIFLAVCGDGRLHVQRDCHPTARRLPLPDTENTVYWLIFDYTCDIIYILDILIFKGRLRFTDNGIVETDRQKTKKHYYSKWMFKFDIFSLMPLDLFYILVGISGTSVWLRLPRIFKIQTFWEFYERCDQAAKSSAHAVRIVKTMTYMLYLIHIETCGYYAVSVYEGIGINRWVYSGKGNAYIRCFYLATKTATSIGNNPKPTNNLEYMFMTFYWLSGVFVFALLIGQIRDIVEAAGQVKDNYRKKMDAAMWYMQSINISHGIQDRVRKWFLYNWEQSKTIDERSLVAALPRKLQADLAINVHFNTLSKVQLFQDCERNLLYDLVLKLKPNVFLPGDYICRKVGRSRKEMYIVSQGQVEVLGGENNERVLATLTEGSVFGEISLLAMAGGGNRRTADVRCKGYTNVFTLSKSDFEEAMTEYPEAQKLLKKRAKRLLRENAKLEKKCQKTVAEEIIKPPSETPKLVKTVLQVLNPESTVAQRLGSSIKRSSTTSNGNHLQVPGPQHKTRNIDHAQRNNMAFDISDEQLQPHIKTDFYGDDYRDIDVNDNECDEVLIVERIEQATPDLDVDDENLGAEDSDISDVETGERNHCSDEYDPVSQETNFCPEGHAEFVEPDMWKQKRGKDVKKKRRKMKEKTGDEAEKISINDDSQDSGFPTQSTEKFITPEDSKDHLDTAAPAATLEHPALQKRHSSPATTQLASSTHKADEEADNKGR</sequence>
<evidence type="ECO:0000256" key="18">
    <source>
        <dbReference type="SAM" id="Phobius"/>
    </source>
</evidence>
<dbReference type="SMART" id="SM00100">
    <property type="entry name" value="cNMP"/>
    <property type="match status" value="1"/>
</dbReference>
<feature type="coiled-coil region" evidence="16">
    <location>
        <begin position="543"/>
        <end position="570"/>
    </location>
</feature>
<evidence type="ECO:0000256" key="11">
    <source>
        <dbReference type="ARBA" id="ARBA00023286"/>
    </source>
</evidence>
<evidence type="ECO:0000256" key="3">
    <source>
        <dbReference type="ARBA" id="ARBA00022535"/>
    </source>
</evidence>
<keyword evidence="4" id="KW-0716">Sensory transduction</keyword>
<evidence type="ECO:0000256" key="13">
    <source>
        <dbReference type="ARBA" id="ARBA00023305"/>
    </source>
</evidence>
<evidence type="ECO:0000256" key="5">
    <source>
        <dbReference type="ARBA" id="ARBA00022692"/>
    </source>
</evidence>
<comment type="subcellular location">
    <subcellularLocation>
        <location evidence="1">Membrane</location>
        <topology evidence="1">Multi-pass membrane protein</topology>
    </subcellularLocation>
</comment>
<dbReference type="InterPro" id="IPR018490">
    <property type="entry name" value="cNMP-bd_dom_sf"/>
</dbReference>
<evidence type="ECO:0000256" key="4">
    <source>
        <dbReference type="ARBA" id="ARBA00022606"/>
    </source>
</evidence>
<comment type="caution">
    <text evidence="20">The sequence shown here is derived from an EMBL/GenBank/DDBJ whole genome shotgun (WGS) entry which is preliminary data.</text>
</comment>
<dbReference type="InterPro" id="IPR018488">
    <property type="entry name" value="cNMP-bd_CS"/>
</dbReference>
<feature type="transmembrane region" description="Helical" evidence="18">
    <location>
        <begin position="326"/>
        <end position="344"/>
    </location>
</feature>
<keyword evidence="21" id="KW-1185">Reference proteome</keyword>
<dbReference type="GO" id="GO:0005222">
    <property type="term" value="F:intracellularly cAMP-activated cation channel activity"/>
    <property type="evidence" value="ECO:0007669"/>
    <property type="project" value="TreeGrafter"/>
</dbReference>
<evidence type="ECO:0000256" key="6">
    <source>
        <dbReference type="ARBA" id="ARBA00022741"/>
    </source>
</evidence>
<feature type="compositionally biased region" description="Polar residues" evidence="17">
    <location>
        <begin position="811"/>
        <end position="821"/>
    </location>
</feature>
<feature type="compositionally biased region" description="Polar residues" evidence="17">
    <location>
        <begin position="603"/>
        <end position="615"/>
    </location>
</feature>